<evidence type="ECO:0000313" key="8">
    <source>
        <dbReference type="Proteomes" id="UP000289437"/>
    </source>
</evidence>
<feature type="compositionally biased region" description="Low complexity" evidence="6">
    <location>
        <begin position="1"/>
        <end position="12"/>
    </location>
</feature>
<dbReference type="HAMAP" id="MF_00724">
    <property type="entry name" value="FliE"/>
    <property type="match status" value="1"/>
</dbReference>
<evidence type="ECO:0000256" key="6">
    <source>
        <dbReference type="SAM" id="MobiDB-lite"/>
    </source>
</evidence>
<dbReference type="GO" id="GO:0009425">
    <property type="term" value="C:bacterial-type flagellum basal body"/>
    <property type="evidence" value="ECO:0007669"/>
    <property type="project" value="UniProtKB-SubCell"/>
</dbReference>
<evidence type="ECO:0000256" key="3">
    <source>
        <dbReference type="ARBA" id="ARBA00023143"/>
    </source>
</evidence>
<feature type="region of interest" description="Disordered" evidence="6">
    <location>
        <begin position="1"/>
        <end position="35"/>
    </location>
</feature>
<gene>
    <name evidence="4" type="primary">fliE</name>
    <name evidence="7" type="ORF">GRAN_0585</name>
</gene>
<reference evidence="7 8" key="1">
    <citation type="submission" date="2018-11" db="EMBL/GenBank/DDBJ databases">
        <authorList>
            <person name="Mardanov A.V."/>
            <person name="Ravin N.V."/>
            <person name="Dedysh S.N."/>
        </authorList>
    </citation>
    <scope>NUCLEOTIDE SEQUENCE [LARGE SCALE GENOMIC DNA]</scope>
    <source>
        <strain evidence="7 8">AF10</strain>
    </source>
</reference>
<dbReference type="Pfam" id="PF02049">
    <property type="entry name" value="FliE"/>
    <property type="match status" value="1"/>
</dbReference>
<protein>
    <recommendedName>
        <fullName evidence="4 5">Flagellar hook-basal body complex protein FliE</fullName>
    </recommendedName>
</protein>
<evidence type="ECO:0000256" key="5">
    <source>
        <dbReference type="NCBIfam" id="TIGR00205"/>
    </source>
</evidence>
<dbReference type="GO" id="GO:0003774">
    <property type="term" value="F:cytoskeletal motor activity"/>
    <property type="evidence" value="ECO:0007669"/>
    <property type="project" value="InterPro"/>
</dbReference>
<dbReference type="InterPro" id="IPR001624">
    <property type="entry name" value="FliE"/>
</dbReference>
<dbReference type="PANTHER" id="PTHR34653:SF1">
    <property type="entry name" value="FLAGELLAR HOOK-BASAL BODY COMPLEX PROTEIN FLIE"/>
    <property type="match status" value="1"/>
</dbReference>
<dbReference type="GO" id="GO:0071973">
    <property type="term" value="P:bacterial-type flagellum-dependent cell motility"/>
    <property type="evidence" value="ECO:0007669"/>
    <property type="project" value="InterPro"/>
</dbReference>
<dbReference type="NCBIfam" id="TIGR00205">
    <property type="entry name" value="fliE"/>
    <property type="match status" value="1"/>
</dbReference>
<evidence type="ECO:0000256" key="2">
    <source>
        <dbReference type="ARBA" id="ARBA00009272"/>
    </source>
</evidence>
<proteinExistence type="inferred from homology"/>
<keyword evidence="7" id="KW-0969">Cilium</keyword>
<dbReference type="EMBL" id="RDSM01000001">
    <property type="protein sequence ID" value="RXH57275.1"/>
    <property type="molecule type" value="Genomic_DNA"/>
</dbReference>
<keyword evidence="7" id="KW-0282">Flagellum</keyword>
<evidence type="ECO:0000256" key="1">
    <source>
        <dbReference type="ARBA" id="ARBA00004117"/>
    </source>
</evidence>
<dbReference type="AlphaFoldDB" id="A0A4Q0T0Z0"/>
<evidence type="ECO:0000313" key="7">
    <source>
        <dbReference type="EMBL" id="RXH57275.1"/>
    </source>
</evidence>
<comment type="similarity">
    <text evidence="2 4">Belongs to the FliE family.</text>
</comment>
<dbReference type="PANTHER" id="PTHR34653">
    <property type="match status" value="1"/>
</dbReference>
<evidence type="ECO:0000256" key="4">
    <source>
        <dbReference type="HAMAP-Rule" id="MF_00724"/>
    </source>
</evidence>
<comment type="caution">
    <text evidence="7">The sequence shown here is derived from an EMBL/GenBank/DDBJ whole genome shotgun (WGS) entry which is preliminary data.</text>
</comment>
<reference evidence="8" key="2">
    <citation type="submission" date="2019-02" db="EMBL/GenBank/DDBJ databases">
        <title>Granulicella sibirica sp. nov., a psychrotolerant acidobacterium isolated from an organic soil layer in forested tundra, West Siberia.</title>
        <authorList>
            <person name="Oshkin I.Y."/>
            <person name="Kulichevskaya I.S."/>
            <person name="Rijpstra W.I.C."/>
            <person name="Sinninghe Damste J.S."/>
            <person name="Rakitin A.L."/>
            <person name="Ravin N.V."/>
            <person name="Dedysh S.N."/>
        </authorList>
    </citation>
    <scope>NUCLEOTIDE SEQUENCE [LARGE SCALE GENOMIC DNA]</scope>
    <source>
        <strain evidence="8">AF10</strain>
    </source>
</reference>
<dbReference type="GO" id="GO:0005198">
    <property type="term" value="F:structural molecule activity"/>
    <property type="evidence" value="ECO:0007669"/>
    <property type="project" value="UniProtKB-UniRule"/>
</dbReference>
<name>A0A4Q0T0Z0_9BACT</name>
<sequence>MSMSISGLGISSPITTGAGPLSFTEPDSSGSNGGFGDVLKNAISQVSNLQGGAEQQVNTLLQGGSNDMSKVMISVEKADVAFQLMMQVRNKIVSAYQDIEKMQF</sequence>
<keyword evidence="3 4" id="KW-0975">Bacterial flagellum</keyword>
<comment type="subcellular location">
    <subcellularLocation>
        <location evidence="1 4">Bacterial flagellum basal body</location>
    </subcellularLocation>
</comment>
<dbReference type="RefSeq" id="WP_241654304.1">
    <property type="nucleotide sequence ID" value="NZ_RDSM01000001.1"/>
</dbReference>
<accession>A0A4Q0T0Z0</accession>
<dbReference type="Proteomes" id="UP000289437">
    <property type="component" value="Unassembled WGS sequence"/>
</dbReference>
<keyword evidence="7" id="KW-0966">Cell projection</keyword>
<dbReference type="PRINTS" id="PR01006">
    <property type="entry name" value="FLGHOOKFLIE"/>
</dbReference>
<keyword evidence="8" id="KW-1185">Reference proteome</keyword>
<organism evidence="7 8">
    <name type="scientific">Granulicella sibirica</name>
    <dbReference type="NCBI Taxonomy" id="2479048"/>
    <lineage>
        <taxon>Bacteria</taxon>
        <taxon>Pseudomonadati</taxon>
        <taxon>Acidobacteriota</taxon>
        <taxon>Terriglobia</taxon>
        <taxon>Terriglobales</taxon>
        <taxon>Acidobacteriaceae</taxon>
        <taxon>Granulicella</taxon>
    </lineage>
</organism>